<dbReference type="EMBL" id="AY357582">
    <property type="protein sequence ID" value="AAQ63384.1"/>
    <property type="molecule type" value="Genomic_DNA"/>
</dbReference>
<dbReference type="GeneID" id="2559585"/>
<reference evidence="2" key="1">
    <citation type="submission" date="2006-02" db="EMBL/GenBank/DDBJ databases">
        <title>Complete nucleotide sequence of BcepNazgul, a novel soil phage of Burkholderia cepacia genomovar VII.</title>
        <authorList>
            <person name="Summer E.J."/>
            <person name="Peek M.L."/>
            <person name="Haliburton J.R."/>
            <person name="Hall E."/>
            <person name="Heusinkveld K."/>
            <person name="Simser J."/>
            <person name="No E.G."/>
            <person name="Gonzalez C.F."/>
            <person name="Young R.F."/>
        </authorList>
    </citation>
    <scope>NUCLEOTIDE SEQUENCE [LARGE SCALE GENOMIC DNA]</scope>
</reference>
<keyword evidence="1" id="KW-0472">Membrane</keyword>
<evidence type="ECO:0000313" key="3">
    <source>
        <dbReference type="Proteomes" id="UP000002549"/>
    </source>
</evidence>
<keyword evidence="3" id="KW-1185">Reference proteome</keyword>
<evidence type="ECO:0000256" key="1">
    <source>
        <dbReference type="SAM" id="Phobius"/>
    </source>
</evidence>
<keyword evidence="1" id="KW-0812">Transmembrane</keyword>
<dbReference type="Proteomes" id="UP000002549">
    <property type="component" value="Segment"/>
</dbReference>
<evidence type="ECO:0000313" key="2">
    <source>
        <dbReference type="EMBL" id="AAQ63384.1"/>
    </source>
</evidence>
<feature type="transmembrane region" description="Helical" evidence="1">
    <location>
        <begin position="77"/>
        <end position="100"/>
    </location>
</feature>
<accession>Q6UYF7</accession>
<feature type="transmembrane region" description="Helical" evidence="1">
    <location>
        <begin position="45"/>
        <end position="71"/>
    </location>
</feature>
<gene>
    <name evidence="2" type="ORF">Nazgul08</name>
</gene>
<protein>
    <submittedName>
        <fullName evidence="2">Uncharacterized protein</fullName>
    </submittedName>
</protein>
<sequence length="108" mass="11527">MANEWLDAAAACGLIAAASLILMIGTPVMKNRVAVQHPRLSQRKAVALAGVRARLVVSYLILGSGIAWAAVGLWDSGLFSCFVRLFVTACVAPIPCAPFLHHIHDTEF</sequence>
<dbReference type="KEGG" id="vg:2559585"/>
<proteinExistence type="predicted"/>
<organism evidence="2 3">
    <name type="scientific">Burkholderia phage BcepNazgul</name>
    <dbReference type="NCBI Taxonomy" id="242861"/>
    <lineage>
        <taxon>Viruses</taxon>
        <taxon>Duplodnaviria</taxon>
        <taxon>Heunggongvirae</taxon>
        <taxon>Uroviricota</taxon>
        <taxon>Caudoviricetes</taxon>
        <taxon>Casjensviridae</taxon>
        <taxon>Nazgulvirus</taxon>
        <taxon>Nazgulvirus bcepnazgul</taxon>
        <taxon>Burkholderia virus BcepNazgul</taxon>
    </lineage>
</organism>
<feature type="transmembrane region" description="Helical" evidence="1">
    <location>
        <begin position="6"/>
        <end position="24"/>
    </location>
</feature>
<keyword evidence="1" id="KW-1133">Transmembrane helix</keyword>
<name>Q6UYF7_9CAUD</name>
<dbReference type="RefSeq" id="NP_919017.1">
    <property type="nucleotide sequence ID" value="NC_005091.2"/>
</dbReference>